<evidence type="ECO:0000259" key="4">
    <source>
        <dbReference type="Pfam" id="PF13407"/>
    </source>
</evidence>
<dbReference type="SUPFAM" id="SSF53822">
    <property type="entry name" value="Periplasmic binding protein-like I"/>
    <property type="match status" value="1"/>
</dbReference>
<dbReference type="PANTHER" id="PTHR30036">
    <property type="entry name" value="D-XYLOSE-BINDING PERIPLASMIC PROTEIN"/>
    <property type="match status" value="1"/>
</dbReference>
<gene>
    <name evidence="5" type="ORF">DFJ66_2917</name>
</gene>
<dbReference type="InterPro" id="IPR050555">
    <property type="entry name" value="Bact_Solute-Bind_Prot2"/>
</dbReference>
<dbReference type="InterPro" id="IPR025997">
    <property type="entry name" value="SBP_2_dom"/>
</dbReference>
<organism evidence="5 6">
    <name type="scientific">Saccharothrix variisporea</name>
    <dbReference type="NCBI Taxonomy" id="543527"/>
    <lineage>
        <taxon>Bacteria</taxon>
        <taxon>Bacillati</taxon>
        <taxon>Actinomycetota</taxon>
        <taxon>Actinomycetes</taxon>
        <taxon>Pseudonocardiales</taxon>
        <taxon>Pseudonocardiaceae</taxon>
        <taxon>Saccharothrix</taxon>
    </lineage>
</organism>
<dbReference type="PROSITE" id="PS51257">
    <property type="entry name" value="PROKAR_LIPOPROTEIN"/>
    <property type="match status" value="1"/>
</dbReference>
<evidence type="ECO:0000313" key="5">
    <source>
        <dbReference type="EMBL" id="RKT69679.1"/>
    </source>
</evidence>
<proteinExistence type="predicted"/>
<dbReference type="Gene3D" id="3.40.50.2300">
    <property type="match status" value="2"/>
</dbReference>
<dbReference type="AlphaFoldDB" id="A0A495X7Y6"/>
<reference evidence="5 6" key="1">
    <citation type="submission" date="2018-10" db="EMBL/GenBank/DDBJ databases">
        <title>Sequencing the genomes of 1000 actinobacteria strains.</title>
        <authorList>
            <person name="Klenk H.-P."/>
        </authorList>
    </citation>
    <scope>NUCLEOTIDE SEQUENCE [LARGE SCALE GENOMIC DNA]</scope>
    <source>
        <strain evidence="5 6">DSM 43911</strain>
    </source>
</reference>
<protein>
    <submittedName>
        <fullName evidence="5">Monosaccharide ABC transporter substrate-binding protein (CUT2 family)</fullName>
    </submittedName>
</protein>
<evidence type="ECO:0000313" key="6">
    <source>
        <dbReference type="Proteomes" id="UP000272729"/>
    </source>
</evidence>
<dbReference type="PANTHER" id="PTHR30036:SF1">
    <property type="entry name" value="D-XYLOSE-BINDING PERIPLASMIC PROTEIN"/>
    <property type="match status" value="1"/>
</dbReference>
<accession>A0A495X7Y6</accession>
<keyword evidence="2 3" id="KW-0732">Signal</keyword>
<feature type="signal peptide" evidence="3">
    <location>
        <begin position="1"/>
        <end position="23"/>
    </location>
</feature>
<evidence type="ECO:0000256" key="1">
    <source>
        <dbReference type="ARBA" id="ARBA00004196"/>
    </source>
</evidence>
<sequence>MRSKSLALIAVGTGLAVAMSACGANTSGGGSTTTGSNTDSGSGGVKVGVILPETASSARWEGFDKPLLDKALKAEGLSPDIQNAQGDVQKFSTLADGMINAGVKVLIIATPNSEVGAAVAKKAEAQGIAVIDYDRLNLGGTSKYYVSFDNVKVGELQGQGFVEGMGKLAAGKKPAEVIEIEGAPTDNNATLFAEGQHKVLKPKYDSGDFKLVQSQAIENWDNQKGGTTFEQILTGNGQKVDGVVAANDGLAGAVITVLKKYGLNGKVPVTGQDATPEGLQAILRGDQYMTVFKPIADEAQAAAKLAAALAKGDTAAADKIATGKTKDTKGNRDVASVLLTPLLITKDKVKTVVDAGFVKASEICVADTQAACTELGIK</sequence>
<dbReference type="GO" id="GO:0030288">
    <property type="term" value="C:outer membrane-bounded periplasmic space"/>
    <property type="evidence" value="ECO:0007669"/>
    <property type="project" value="TreeGrafter"/>
</dbReference>
<evidence type="ECO:0000256" key="2">
    <source>
        <dbReference type="ARBA" id="ARBA00022729"/>
    </source>
</evidence>
<comment type="subcellular location">
    <subcellularLocation>
        <location evidence="1">Cell envelope</location>
    </subcellularLocation>
</comment>
<dbReference type="GO" id="GO:0030246">
    <property type="term" value="F:carbohydrate binding"/>
    <property type="evidence" value="ECO:0007669"/>
    <property type="project" value="TreeGrafter"/>
</dbReference>
<feature type="domain" description="Periplasmic binding protein" evidence="4">
    <location>
        <begin position="50"/>
        <end position="313"/>
    </location>
</feature>
<dbReference type="RefSeq" id="WP_211351164.1">
    <property type="nucleotide sequence ID" value="NZ_JBIUBA010000065.1"/>
</dbReference>
<dbReference type="InterPro" id="IPR028082">
    <property type="entry name" value="Peripla_BP_I"/>
</dbReference>
<comment type="caution">
    <text evidence="5">The sequence shown here is derived from an EMBL/GenBank/DDBJ whole genome shotgun (WGS) entry which is preliminary data.</text>
</comment>
<evidence type="ECO:0000256" key="3">
    <source>
        <dbReference type="SAM" id="SignalP"/>
    </source>
</evidence>
<dbReference type="Pfam" id="PF13407">
    <property type="entry name" value="Peripla_BP_4"/>
    <property type="match status" value="1"/>
</dbReference>
<name>A0A495X7Y6_9PSEU</name>
<dbReference type="EMBL" id="RBXR01000001">
    <property type="protein sequence ID" value="RKT69679.1"/>
    <property type="molecule type" value="Genomic_DNA"/>
</dbReference>
<dbReference type="Proteomes" id="UP000272729">
    <property type="component" value="Unassembled WGS sequence"/>
</dbReference>
<keyword evidence="6" id="KW-1185">Reference proteome</keyword>
<feature type="chain" id="PRO_5019730327" evidence="3">
    <location>
        <begin position="24"/>
        <end position="378"/>
    </location>
</feature>